<dbReference type="InterPro" id="IPR058154">
    <property type="entry name" value="Bxb1_TTP-like"/>
</dbReference>
<evidence type="ECO:0000313" key="2">
    <source>
        <dbReference type="Proteomes" id="UP000295500"/>
    </source>
</evidence>
<protein>
    <submittedName>
        <fullName evidence="1">Uncharacterized protein</fullName>
    </submittedName>
</protein>
<name>A0A4R6QEH0_9FIRM</name>
<dbReference type="Pfam" id="PF25681">
    <property type="entry name" value="Phage_TTP_17"/>
    <property type="match status" value="1"/>
</dbReference>
<organism evidence="1 2">
    <name type="scientific">Aminicella lysinilytica</name>
    <dbReference type="NCBI Taxonomy" id="433323"/>
    <lineage>
        <taxon>Bacteria</taxon>
        <taxon>Bacillati</taxon>
        <taxon>Bacillota</taxon>
        <taxon>Clostridia</taxon>
        <taxon>Peptostreptococcales</taxon>
        <taxon>Anaerovoracaceae</taxon>
        <taxon>Aminicella</taxon>
    </lineage>
</organism>
<accession>A0A4R6QEH0</accession>
<dbReference type="Proteomes" id="UP000295500">
    <property type="component" value="Unassembled WGS sequence"/>
</dbReference>
<keyword evidence="2" id="KW-1185">Reference proteome</keyword>
<dbReference type="EMBL" id="SNXO01000002">
    <property type="protein sequence ID" value="TDP59849.1"/>
    <property type="molecule type" value="Genomic_DNA"/>
</dbReference>
<comment type="caution">
    <text evidence="1">The sequence shown here is derived from an EMBL/GenBank/DDBJ whole genome shotgun (WGS) entry which is preliminary data.</text>
</comment>
<proteinExistence type="predicted"/>
<dbReference type="AlphaFoldDB" id="A0A4R6QEH0"/>
<sequence>MATNTANVSVGKPKVGGAISYAATTVVLPTDAHTDLATGFKNLGYVSEDGVTNSNSPETESIKAWGGDVVANPQTGKDDTFQYTLIESLNSDVPKSIYGDANVIVGESGAITIKANSGELPEQAWIIDMILHGDKLKRTVIPKGQITEIGDIVYVDNEPIGYPLTISAHPDADGNTHYEYIE</sequence>
<evidence type="ECO:0000313" key="1">
    <source>
        <dbReference type="EMBL" id="TDP59849.1"/>
    </source>
</evidence>
<dbReference type="OrthoDB" id="2184509at2"/>
<reference evidence="1 2" key="1">
    <citation type="submission" date="2019-03" db="EMBL/GenBank/DDBJ databases">
        <title>Genomic Encyclopedia of Type Strains, Phase IV (KMG-IV): sequencing the most valuable type-strain genomes for metagenomic binning, comparative biology and taxonomic classification.</title>
        <authorList>
            <person name="Goeker M."/>
        </authorList>
    </citation>
    <scope>NUCLEOTIDE SEQUENCE [LARGE SCALE GENOMIC DNA]</scope>
    <source>
        <strain evidence="1 2">DSM 28287</strain>
    </source>
</reference>
<gene>
    <name evidence="1" type="ORF">EV211_10291</name>
</gene>
<dbReference type="RefSeq" id="WP_133527547.1">
    <property type="nucleotide sequence ID" value="NZ_SNXO01000002.1"/>
</dbReference>